<dbReference type="Pfam" id="PF01408">
    <property type="entry name" value="GFO_IDH_MocA"/>
    <property type="match status" value="1"/>
</dbReference>
<dbReference type="InterPro" id="IPR050463">
    <property type="entry name" value="Gfo/Idh/MocA_oxidrdct_glycsds"/>
</dbReference>
<dbReference type="SUPFAM" id="SSF51735">
    <property type="entry name" value="NAD(P)-binding Rossmann-fold domains"/>
    <property type="match status" value="1"/>
</dbReference>
<organism evidence="4 5">
    <name type="scientific">Actinomycetospora aurantiaca</name>
    <dbReference type="NCBI Taxonomy" id="3129233"/>
    <lineage>
        <taxon>Bacteria</taxon>
        <taxon>Bacillati</taxon>
        <taxon>Actinomycetota</taxon>
        <taxon>Actinomycetes</taxon>
        <taxon>Pseudonocardiales</taxon>
        <taxon>Pseudonocardiaceae</taxon>
        <taxon>Actinomycetospora</taxon>
    </lineage>
</organism>
<evidence type="ECO:0000313" key="5">
    <source>
        <dbReference type="Proteomes" id="UP001385809"/>
    </source>
</evidence>
<keyword evidence="5" id="KW-1185">Reference proteome</keyword>
<proteinExistence type="predicted"/>
<dbReference type="RefSeq" id="WP_337694500.1">
    <property type="nucleotide sequence ID" value="NZ_JBBEGN010000003.1"/>
</dbReference>
<dbReference type="Gene3D" id="3.40.50.720">
    <property type="entry name" value="NAD(P)-binding Rossmann-like Domain"/>
    <property type="match status" value="1"/>
</dbReference>
<dbReference type="Gene3D" id="3.30.360.10">
    <property type="entry name" value="Dihydrodipicolinate Reductase, domain 2"/>
    <property type="match status" value="1"/>
</dbReference>
<evidence type="ECO:0000259" key="3">
    <source>
        <dbReference type="Pfam" id="PF22725"/>
    </source>
</evidence>
<feature type="domain" description="Gfo/Idh/MocA-like oxidoreductase N-terminal" evidence="2">
    <location>
        <begin position="5"/>
        <end position="108"/>
    </location>
</feature>
<keyword evidence="1" id="KW-0560">Oxidoreductase</keyword>
<accession>A0ABU8MKQ2</accession>
<dbReference type="Pfam" id="PF22725">
    <property type="entry name" value="GFO_IDH_MocA_C3"/>
    <property type="match status" value="1"/>
</dbReference>
<evidence type="ECO:0000256" key="1">
    <source>
        <dbReference type="ARBA" id="ARBA00023002"/>
    </source>
</evidence>
<feature type="domain" description="GFO/IDH/MocA-like oxidoreductase" evidence="3">
    <location>
        <begin position="126"/>
        <end position="258"/>
    </location>
</feature>
<protein>
    <submittedName>
        <fullName evidence="4">Gfo/Idh/MocA family oxidoreductase</fullName>
    </submittedName>
</protein>
<dbReference type="SUPFAM" id="SSF55347">
    <property type="entry name" value="Glyceraldehyde-3-phosphate dehydrogenase-like, C-terminal domain"/>
    <property type="match status" value="1"/>
</dbReference>
<name>A0ABU8MKQ2_9PSEU</name>
<dbReference type="EMBL" id="JBBEGN010000003">
    <property type="protein sequence ID" value="MEJ2867894.1"/>
    <property type="molecule type" value="Genomic_DNA"/>
</dbReference>
<evidence type="ECO:0000313" key="4">
    <source>
        <dbReference type="EMBL" id="MEJ2867894.1"/>
    </source>
</evidence>
<evidence type="ECO:0000259" key="2">
    <source>
        <dbReference type="Pfam" id="PF01408"/>
    </source>
</evidence>
<dbReference type="Proteomes" id="UP001385809">
    <property type="component" value="Unassembled WGS sequence"/>
</dbReference>
<dbReference type="PANTHER" id="PTHR43818">
    <property type="entry name" value="BCDNA.GH03377"/>
    <property type="match status" value="1"/>
</dbReference>
<dbReference type="InterPro" id="IPR036291">
    <property type="entry name" value="NAD(P)-bd_dom_sf"/>
</dbReference>
<sequence length="340" mass="35472">MSTGWGVVGLGWVARDHVLPAIAADPHARLVGVCDRDPGALADLPDGVLATDDLAALVDAGPDAVYVATPNHAHRPLVSALAAAGLPVLCEKPMAHTVADARAMVDAAGDGLVATAFDQRFHPAHATIRGLVADGRLGTVTAARIVYGCWLPPSWRPPHTRDDTNWRVDTALAGGGAAIDLAPHGIDLVGTLLGEDLTRLTALTRRRVHDYADPAADDGAVLVGATASGTLFDAHVSFCLPDALPRRRLELVGTRGQLVAEDTLGQVAGGTLTLHDAATGAAESVTFDPDGPFERQIAAFGAAVRGERPWPWPLARDLALHELLLDALARADRPEESTCP</sequence>
<dbReference type="InterPro" id="IPR055170">
    <property type="entry name" value="GFO_IDH_MocA-like_dom"/>
</dbReference>
<reference evidence="4 5" key="1">
    <citation type="submission" date="2024-03" db="EMBL/GenBank/DDBJ databases">
        <title>Actinomycetospora sp. OC33-EN08, a novel actinomycete isolated from wild orchid (Aerides multiflora).</title>
        <authorList>
            <person name="Suriyachadkun C."/>
        </authorList>
    </citation>
    <scope>NUCLEOTIDE SEQUENCE [LARGE SCALE GENOMIC DNA]</scope>
    <source>
        <strain evidence="4 5">OC33-EN08</strain>
    </source>
</reference>
<comment type="caution">
    <text evidence="4">The sequence shown here is derived from an EMBL/GenBank/DDBJ whole genome shotgun (WGS) entry which is preliminary data.</text>
</comment>
<gene>
    <name evidence="4" type="ORF">WCD74_08970</name>
</gene>
<dbReference type="InterPro" id="IPR000683">
    <property type="entry name" value="Gfo/Idh/MocA-like_OxRdtase_N"/>
</dbReference>
<dbReference type="PANTHER" id="PTHR43818:SF11">
    <property type="entry name" value="BCDNA.GH03377"/>
    <property type="match status" value="1"/>
</dbReference>